<protein>
    <submittedName>
        <fullName evidence="3">Uncharacterized protein</fullName>
    </submittedName>
</protein>
<keyword evidence="2" id="KW-0472">Membrane</keyword>
<comment type="caution">
    <text evidence="3">The sequence shown here is derived from an EMBL/GenBank/DDBJ whole genome shotgun (WGS) entry which is preliminary data.</text>
</comment>
<name>A0AA40RUB3_STUST</name>
<proteinExistence type="predicted"/>
<feature type="transmembrane region" description="Helical" evidence="2">
    <location>
        <begin position="6"/>
        <end position="26"/>
    </location>
</feature>
<evidence type="ECO:0000313" key="3">
    <source>
        <dbReference type="EMBL" id="MBA1305550.1"/>
    </source>
</evidence>
<keyword evidence="2" id="KW-1133">Transmembrane helix</keyword>
<dbReference type="AlphaFoldDB" id="A0AA40RUB3"/>
<evidence type="ECO:0000256" key="2">
    <source>
        <dbReference type="SAM" id="Phobius"/>
    </source>
</evidence>
<keyword evidence="2" id="KW-0812">Transmembrane</keyword>
<accession>A0AA40RUB3</accession>
<organism evidence="3 4">
    <name type="scientific">Stutzerimonas stutzeri</name>
    <name type="common">Pseudomonas stutzeri</name>
    <dbReference type="NCBI Taxonomy" id="316"/>
    <lineage>
        <taxon>Bacteria</taxon>
        <taxon>Pseudomonadati</taxon>
        <taxon>Pseudomonadota</taxon>
        <taxon>Gammaproteobacteria</taxon>
        <taxon>Pseudomonadales</taxon>
        <taxon>Pseudomonadaceae</taxon>
        <taxon>Stutzerimonas</taxon>
    </lineage>
</organism>
<reference evidence="3" key="1">
    <citation type="submission" date="2020-02" db="EMBL/GenBank/DDBJ databases">
        <title>Synteny-based analysis reveals conserved mechanism for high triclosan tolerance in Pseudomonas, as well as instances of horizontal transfer.</title>
        <authorList>
            <person name="Mcfarland A.G."/>
            <person name="Bertucci H.K."/>
            <person name="Litmann E."/>
            <person name="Shen J."/>
            <person name="Huttenhower C."/>
            <person name="Hartmann E.M."/>
        </authorList>
    </citation>
    <scope>NUCLEOTIDE SEQUENCE</scope>
    <source>
        <strain evidence="3">109A1</strain>
    </source>
</reference>
<sequence length="71" mass="8100">MEPALIVAMMVLGWISVALAMLWSMLRIARRHQPRQTPRPIRRAASPDSPAPLPLRSWQASLVSRRFEINP</sequence>
<feature type="region of interest" description="Disordered" evidence="1">
    <location>
        <begin position="32"/>
        <end position="55"/>
    </location>
</feature>
<evidence type="ECO:0000256" key="1">
    <source>
        <dbReference type="SAM" id="MobiDB-lite"/>
    </source>
</evidence>
<dbReference type="EMBL" id="JAAMRD010000011">
    <property type="protein sequence ID" value="MBA1305550.1"/>
    <property type="molecule type" value="Genomic_DNA"/>
</dbReference>
<dbReference type="Proteomes" id="UP001138621">
    <property type="component" value="Unassembled WGS sequence"/>
</dbReference>
<evidence type="ECO:0000313" key="4">
    <source>
        <dbReference type="Proteomes" id="UP001138621"/>
    </source>
</evidence>
<gene>
    <name evidence="3" type="ORF">G7024_14195</name>
</gene>